<dbReference type="Gene3D" id="3.90.550.10">
    <property type="entry name" value="Spore Coat Polysaccharide Biosynthesis Protein SpsA, Chain A"/>
    <property type="match status" value="1"/>
</dbReference>
<dbReference type="Pfam" id="PF09258">
    <property type="entry name" value="Glyco_transf_64"/>
    <property type="match status" value="1"/>
</dbReference>
<feature type="domain" description="Glycosyl transferase 64" evidence="6">
    <location>
        <begin position="14"/>
        <end position="60"/>
    </location>
</feature>
<dbReference type="Proteomes" id="UP000271889">
    <property type="component" value="Unassembled WGS sequence"/>
</dbReference>
<dbReference type="PANTHER" id="PTHR48261">
    <property type="entry name" value="ACETYLGLUCOSAMINYLTRANSFERASE"/>
    <property type="match status" value="1"/>
</dbReference>
<sequence>MIKTKCQLKAYFSRVWRENRRRIVGFPARHHARYGNEMYYNSNHTCQLSIILTGAAFLHKVC</sequence>
<reference evidence="7 8" key="1">
    <citation type="submission" date="2018-11" db="EMBL/GenBank/DDBJ databases">
        <authorList>
            <consortium name="Pathogen Informatics"/>
        </authorList>
    </citation>
    <scope>NUCLEOTIDE SEQUENCE [LARGE SCALE GENOMIC DNA]</scope>
</reference>
<keyword evidence="8" id="KW-1185">Reference proteome</keyword>
<proteinExistence type="inferred from homology"/>
<evidence type="ECO:0000313" key="7">
    <source>
        <dbReference type="EMBL" id="VDN31945.1"/>
    </source>
</evidence>
<comment type="similarity">
    <text evidence="2">Belongs to the glycosyltransferase 47 family.</text>
</comment>
<comment type="subcellular location">
    <subcellularLocation>
        <location evidence="1">Endoplasmic reticulum membrane</location>
        <topology evidence="1">Single-pass type II membrane protein</topology>
    </subcellularLocation>
</comment>
<evidence type="ECO:0000256" key="3">
    <source>
        <dbReference type="ARBA" id="ARBA00022679"/>
    </source>
</evidence>
<protein>
    <recommendedName>
        <fullName evidence="6">Glycosyl transferase 64 domain-containing protein</fullName>
    </recommendedName>
</protein>
<evidence type="ECO:0000313" key="8">
    <source>
        <dbReference type="Proteomes" id="UP000271889"/>
    </source>
</evidence>
<evidence type="ECO:0000256" key="5">
    <source>
        <dbReference type="ARBA" id="ARBA00023157"/>
    </source>
</evidence>
<evidence type="ECO:0000256" key="2">
    <source>
        <dbReference type="ARBA" id="ARBA00010271"/>
    </source>
</evidence>
<keyword evidence="3" id="KW-0808">Transferase</keyword>
<dbReference type="OrthoDB" id="5954868at2759"/>
<evidence type="ECO:0000256" key="1">
    <source>
        <dbReference type="ARBA" id="ARBA00004648"/>
    </source>
</evidence>
<evidence type="ECO:0000256" key="4">
    <source>
        <dbReference type="ARBA" id="ARBA00023136"/>
    </source>
</evidence>
<keyword evidence="4" id="KW-0472">Membrane</keyword>
<organism evidence="7 8">
    <name type="scientific">Cylicostephanus goldi</name>
    <name type="common">Nematode worm</name>
    <dbReference type="NCBI Taxonomy" id="71465"/>
    <lineage>
        <taxon>Eukaryota</taxon>
        <taxon>Metazoa</taxon>
        <taxon>Ecdysozoa</taxon>
        <taxon>Nematoda</taxon>
        <taxon>Chromadorea</taxon>
        <taxon>Rhabditida</taxon>
        <taxon>Rhabditina</taxon>
        <taxon>Rhabditomorpha</taxon>
        <taxon>Strongyloidea</taxon>
        <taxon>Strongylidae</taxon>
        <taxon>Cylicostephanus</taxon>
    </lineage>
</organism>
<dbReference type="InterPro" id="IPR015338">
    <property type="entry name" value="GT64_dom"/>
</dbReference>
<name>A0A3P7MQE0_CYLGO</name>
<keyword evidence="5" id="KW-1015">Disulfide bond</keyword>
<dbReference type="PANTHER" id="PTHR48261:SF2">
    <property type="entry name" value="ACETYLGLUCOSAMINYLTRANSFERASE"/>
    <property type="match status" value="1"/>
</dbReference>
<dbReference type="AlphaFoldDB" id="A0A3P7MQE0"/>
<dbReference type="InterPro" id="IPR004263">
    <property type="entry name" value="Exostosin"/>
</dbReference>
<dbReference type="GO" id="GO:1901135">
    <property type="term" value="P:carbohydrate derivative metabolic process"/>
    <property type="evidence" value="ECO:0007669"/>
    <property type="project" value="UniProtKB-ARBA"/>
</dbReference>
<dbReference type="GO" id="GO:0005789">
    <property type="term" value="C:endoplasmic reticulum membrane"/>
    <property type="evidence" value="ECO:0007669"/>
    <property type="project" value="UniProtKB-SubCell"/>
</dbReference>
<dbReference type="InterPro" id="IPR029044">
    <property type="entry name" value="Nucleotide-diphossugar_trans"/>
</dbReference>
<gene>
    <name evidence="7" type="ORF">CGOC_LOCUS11971</name>
</gene>
<evidence type="ECO:0000259" key="6">
    <source>
        <dbReference type="Pfam" id="PF09258"/>
    </source>
</evidence>
<accession>A0A3P7MQE0</accession>
<dbReference type="EMBL" id="UYRV01119847">
    <property type="protein sequence ID" value="VDN31945.1"/>
    <property type="molecule type" value="Genomic_DNA"/>
</dbReference>
<dbReference type="GO" id="GO:0016757">
    <property type="term" value="F:glycosyltransferase activity"/>
    <property type="evidence" value="ECO:0007669"/>
    <property type="project" value="InterPro"/>
</dbReference>